<dbReference type="EMBL" id="JACOPG010000002">
    <property type="protein sequence ID" value="MBC5686322.1"/>
    <property type="molecule type" value="Genomic_DNA"/>
</dbReference>
<accession>A0ABR7GGA3</accession>
<evidence type="ECO:0000256" key="2">
    <source>
        <dbReference type="ARBA" id="ARBA00023125"/>
    </source>
</evidence>
<dbReference type="InterPro" id="IPR009057">
    <property type="entry name" value="Homeodomain-like_sf"/>
</dbReference>
<dbReference type="Proteomes" id="UP000643810">
    <property type="component" value="Unassembled WGS sequence"/>
</dbReference>
<evidence type="ECO:0000259" key="4">
    <source>
        <dbReference type="PROSITE" id="PS01124"/>
    </source>
</evidence>
<protein>
    <submittedName>
        <fullName evidence="5">Helix-turn-helix transcriptional regulator</fullName>
    </submittedName>
</protein>
<gene>
    <name evidence="5" type="ORF">H8R94_06825</name>
</gene>
<keyword evidence="2" id="KW-0238">DNA-binding</keyword>
<dbReference type="Gene3D" id="1.10.10.60">
    <property type="entry name" value="Homeodomain-like"/>
    <property type="match status" value="2"/>
</dbReference>
<dbReference type="RefSeq" id="WP_158575192.1">
    <property type="nucleotide sequence ID" value="NZ_JACOPG010000002.1"/>
</dbReference>
<evidence type="ECO:0000313" key="5">
    <source>
        <dbReference type="EMBL" id="MBC5686322.1"/>
    </source>
</evidence>
<feature type="domain" description="HTH araC/xylS-type" evidence="4">
    <location>
        <begin position="296"/>
        <end position="394"/>
    </location>
</feature>
<organism evidence="5 6">
    <name type="scientific">Roseburia lenta</name>
    <dbReference type="NCBI Taxonomy" id="2763061"/>
    <lineage>
        <taxon>Bacteria</taxon>
        <taxon>Bacillati</taxon>
        <taxon>Bacillota</taxon>
        <taxon>Clostridia</taxon>
        <taxon>Lachnospirales</taxon>
        <taxon>Lachnospiraceae</taxon>
        <taxon>Roseburia</taxon>
    </lineage>
</organism>
<evidence type="ECO:0000256" key="3">
    <source>
        <dbReference type="ARBA" id="ARBA00023163"/>
    </source>
</evidence>
<dbReference type="Pfam" id="PF12833">
    <property type="entry name" value="HTH_18"/>
    <property type="match status" value="1"/>
</dbReference>
<keyword evidence="3" id="KW-0804">Transcription</keyword>
<dbReference type="PANTHER" id="PTHR43280:SF28">
    <property type="entry name" value="HTH-TYPE TRANSCRIPTIONAL ACTIVATOR RHAS"/>
    <property type="match status" value="1"/>
</dbReference>
<comment type="caution">
    <text evidence="5">The sequence shown here is derived from an EMBL/GenBank/DDBJ whole genome shotgun (WGS) entry which is preliminary data.</text>
</comment>
<dbReference type="SUPFAM" id="SSF46689">
    <property type="entry name" value="Homeodomain-like"/>
    <property type="match status" value="2"/>
</dbReference>
<dbReference type="PROSITE" id="PS01124">
    <property type="entry name" value="HTH_ARAC_FAMILY_2"/>
    <property type="match status" value="1"/>
</dbReference>
<dbReference type="SMART" id="SM00342">
    <property type="entry name" value="HTH_ARAC"/>
    <property type="match status" value="1"/>
</dbReference>
<evidence type="ECO:0000256" key="1">
    <source>
        <dbReference type="ARBA" id="ARBA00023015"/>
    </source>
</evidence>
<dbReference type="InterPro" id="IPR018060">
    <property type="entry name" value="HTH_AraC"/>
</dbReference>
<reference evidence="5 6" key="1">
    <citation type="submission" date="2020-08" db="EMBL/GenBank/DDBJ databases">
        <title>Genome public.</title>
        <authorList>
            <person name="Liu C."/>
            <person name="Sun Q."/>
        </authorList>
    </citation>
    <scope>NUCLEOTIDE SEQUENCE [LARGE SCALE GENOMIC DNA]</scope>
    <source>
        <strain evidence="5 6">NSJ-9</strain>
    </source>
</reference>
<evidence type="ECO:0000313" key="6">
    <source>
        <dbReference type="Proteomes" id="UP000643810"/>
    </source>
</evidence>
<keyword evidence="6" id="KW-1185">Reference proteome</keyword>
<sequence length="398" mass="45587">MLENLTRQELDEYTLATGIPIHIFYEQEIRYSSNIAAQIQLYNLPLYLLSSLPKELPDTWITTTRENLYFGGLRIQETGEILLFGPFLLTDCTLKQAKAILARLGQEKRDAMDFRQQLNLIQHIDVPQLRHHVSLLYLLLNHCTAPEISSISFTWEHLVPAQLPVILNDEDQDKNAAQSAYVEDHIVDCVRHGKTDELVGFFNAILLDSSGNEPDNFDLELRRGYIFGANTMLSRVARAEGSDLATVNTISDYYIDQLLHAKNVNELNYLFYQFSTHYTEEVRKLKTLHTNSMIANQVNAYIQSHIYEKLSTTRIADALGFSNSYVCSEFKKATGTTITKHLTACKINEAKYLLERGEYSATEISDMLQFSSVTYFCNTFKKYSGMTPLEWKNKQEAI</sequence>
<proteinExistence type="predicted"/>
<dbReference type="PANTHER" id="PTHR43280">
    <property type="entry name" value="ARAC-FAMILY TRANSCRIPTIONAL REGULATOR"/>
    <property type="match status" value="1"/>
</dbReference>
<keyword evidence="1" id="KW-0805">Transcription regulation</keyword>
<name>A0ABR7GGA3_9FIRM</name>